<organism evidence="1">
    <name type="scientific">viral metagenome</name>
    <dbReference type="NCBI Taxonomy" id="1070528"/>
    <lineage>
        <taxon>unclassified sequences</taxon>
        <taxon>metagenomes</taxon>
        <taxon>organismal metagenomes</taxon>
    </lineage>
</organism>
<dbReference type="AlphaFoldDB" id="A0A6C0ILY7"/>
<accession>A0A6C0ILY7</accession>
<proteinExistence type="predicted"/>
<dbReference type="EMBL" id="MN740195">
    <property type="protein sequence ID" value="QHT92897.1"/>
    <property type="molecule type" value="Genomic_DNA"/>
</dbReference>
<sequence length="86" mass="10280">MLSKTEIKERIEALTKHHQIEALRMLSKIPTITMNENNNGVFINLTEQDDNVMKQLEDFLHYVDVQQKHLHNIEDKQEQIEQEFFS</sequence>
<reference evidence="1" key="1">
    <citation type="journal article" date="2020" name="Nature">
        <title>Giant virus diversity and host interactions through global metagenomics.</title>
        <authorList>
            <person name="Schulz F."/>
            <person name="Roux S."/>
            <person name="Paez-Espino D."/>
            <person name="Jungbluth S."/>
            <person name="Walsh D.A."/>
            <person name="Denef V.J."/>
            <person name="McMahon K.D."/>
            <person name="Konstantinidis K.T."/>
            <person name="Eloe-Fadrosh E.A."/>
            <person name="Kyrpides N.C."/>
            <person name="Woyke T."/>
        </authorList>
    </citation>
    <scope>NUCLEOTIDE SEQUENCE</scope>
    <source>
        <strain evidence="1">GVMAG-M-3300023184-89</strain>
    </source>
</reference>
<evidence type="ECO:0000313" key="1">
    <source>
        <dbReference type="EMBL" id="QHT92897.1"/>
    </source>
</evidence>
<name>A0A6C0ILY7_9ZZZZ</name>
<protein>
    <recommendedName>
        <fullName evidence="2">NET domain-containing protein</fullName>
    </recommendedName>
</protein>
<evidence type="ECO:0008006" key="2">
    <source>
        <dbReference type="Google" id="ProtNLM"/>
    </source>
</evidence>